<dbReference type="Gene3D" id="1.20.1290.10">
    <property type="entry name" value="AhpD-like"/>
    <property type="match status" value="1"/>
</dbReference>
<dbReference type="KEGG" id="agv:OJF2_11820"/>
<evidence type="ECO:0000313" key="2">
    <source>
        <dbReference type="Proteomes" id="UP000324233"/>
    </source>
</evidence>
<dbReference type="SUPFAM" id="SSF69118">
    <property type="entry name" value="AhpD-like"/>
    <property type="match status" value="1"/>
</dbReference>
<reference evidence="1 2" key="1">
    <citation type="submission" date="2019-08" db="EMBL/GenBank/DDBJ databases">
        <title>Deep-cultivation of Planctomycetes and their phenomic and genomic characterization uncovers novel biology.</title>
        <authorList>
            <person name="Wiegand S."/>
            <person name="Jogler M."/>
            <person name="Boedeker C."/>
            <person name="Pinto D."/>
            <person name="Vollmers J."/>
            <person name="Rivas-Marin E."/>
            <person name="Kohn T."/>
            <person name="Peeters S.H."/>
            <person name="Heuer A."/>
            <person name="Rast P."/>
            <person name="Oberbeckmann S."/>
            <person name="Bunk B."/>
            <person name="Jeske O."/>
            <person name="Meyerdierks A."/>
            <person name="Storesund J.E."/>
            <person name="Kallscheuer N."/>
            <person name="Luecker S."/>
            <person name="Lage O.M."/>
            <person name="Pohl T."/>
            <person name="Merkel B.J."/>
            <person name="Hornburger P."/>
            <person name="Mueller R.-W."/>
            <person name="Bruemmer F."/>
            <person name="Labrenz M."/>
            <person name="Spormann A.M."/>
            <person name="Op den Camp H."/>
            <person name="Overmann J."/>
            <person name="Amann R."/>
            <person name="Jetten M.S.M."/>
            <person name="Mascher T."/>
            <person name="Medema M.H."/>
            <person name="Devos D.P."/>
            <person name="Kaster A.-K."/>
            <person name="Ovreas L."/>
            <person name="Rohde M."/>
            <person name="Galperin M.Y."/>
            <person name="Jogler C."/>
        </authorList>
    </citation>
    <scope>NUCLEOTIDE SEQUENCE [LARGE SCALE GENOMIC DNA]</scope>
    <source>
        <strain evidence="1 2">OJF2</strain>
    </source>
</reference>
<name>A0A5B9VWE8_9BACT</name>
<keyword evidence="2" id="KW-1185">Reference proteome</keyword>
<dbReference type="OrthoDB" id="9810664at2"/>
<evidence type="ECO:0008006" key="3">
    <source>
        <dbReference type="Google" id="ProtNLM"/>
    </source>
</evidence>
<evidence type="ECO:0000313" key="1">
    <source>
        <dbReference type="EMBL" id="QEH32703.1"/>
    </source>
</evidence>
<proteinExistence type="predicted"/>
<dbReference type="AlphaFoldDB" id="A0A5B9VWE8"/>
<dbReference type="Proteomes" id="UP000324233">
    <property type="component" value="Chromosome"/>
</dbReference>
<protein>
    <recommendedName>
        <fullName evidence="3">Carboxymuconolactone decarboxylase-like domain-containing protein</fullName>
    </recommendedName>
</protein>
<accession>A0A5B9VWE8</accession>
<gene>
    <name evidence="1" type="ORF">OJF2_11820</name>
</gene>
<dbReference type="EMBL" id="CP042997">
    <property type="protein sequence ID" value="QEH32703.1"/>
    <property type="molecule type" value="Genomic_DNA"/>
</dbReference>
<sequence>MMRSLIRNAMVRTTRRLAGRYIWTQPNIARTFRCRPAYQASFKKAWLSLMWGGEVERRRLREAIAVAISSANRCFY</sequence>
<dbReference type="InterPro" id="IPR029032">
    <property type="entry name" value="AhpD-like"/>
</dbReference>
<dbReference type="RefSeq" id="WP_148592071.1">
    <property type="nucleotide sequence ID" value="NZ_CP042997.1"/>
</dbReference>
<organism evidence="1 2">
    <name type="scientific">Aquisphaera giovannonii</name>
    <dbReference type="NCBI Taxonomy" id="406548"/>
    <lineage>
        <taxon>Bacteria</taxon>
        <taxon>Pseudomonadati</taxon>
        <taxon>Planctomycetota</taxon>
        <taxon>Planctomycetia</taxon>
        <taxon>Isosphaerales</taxon>
        <taxon>Isosphaeraceae</taxon>
        <taxon>Aquisphaera</taxon>
    </lineage>
</organism>